<organism evidence="1 2">
    <name type="scientific">Mariniflexile gromovii</name>
    <dbReference type="NCBI Taxonomy" id="362523"/>
    <lineage>
        <taxon>Bacteria</taxon>
        <taxon>Pseudomonadati</taxon>
        <taxon>Bacteroidota</taxon>
        <taxon>Flavobacteriia</taxon>
        <taxon>Flavobacteriales</taxon>
        <taxon>Flavobacteriaceae</taxon>
        <taxon>Mariniflexile</taxon>
    </lineage>
</organism>
<name>A0ABS4BSJ5_9FLAO</name>
<protein>
    <submittedName>
        <fullName evidence="1">GAF domain-containing protein</fullName>
    </submittedName>
</protein>
<dbReference type="Proteomes" id="UP000670776">
    <property type="component" value="Unassembled WGS sequence"/>
</dbReference>
<accession>A0ABS4BSJ5</accession>
<gene>
    <name evidence="1" type="ORF">J8H85_06845</name>
</gene>
<reference evidence="1 2" key="1">
    <citation type="submission" date="2021-04" db="EMBL/GenBank/DDBJ databases">
        <title>Mariniflexile gromovii gen. nov., sp. nov., a gliding bacterium isolated from the sea urchin Strongylocentrotus intermedius.</title>
        <authorList>
            <person name="Ko S."/>
            <person name="Le V."/>
            <person name="Ahn C.-Y."/>
            <person name="Oh H.-M."/>
        </authorList>
    </citation>
    <scope>NUCLEOTIDE SEQUENCE [LARGE SCALE GENOMIC DNA]</scope>
    <source>
        <strain evidence="1 2">KCTC 12570</strain>
    </source>
</reference>
<proteinExistence type="predicted"/>
<evidence type="ECO:0000313" key="1">
    <source>
        <dbReference type="EMBL" id="MBP0903540.1"/>
    </source>
</evidence>
<dbReference type="RefSeq" id="WP_209653865.1">
    <property type="nucleotide sequence ID" value="NZ_JAGJCB010000004.1"/>
</dbReference>
<comment type="caution">
    <text evidence="1">The sequence shown here is derived from an EMBL/GenBank/DDBJ whole genome shotgun (WGS) entry which is preliminary data.</text>
</comment>
<keyword evidence="2" id="KW-1185">Reference proteome</keyword>
<sequence>MDLYKHLESPMILKISFNELLKTYEQMLHSDDEILAAKAKRILEIQKPYPELREGFTDLSLLETYKKEIAIILQDSFSPILTNNEIKTATVPFQNIIYNASNRFQKILKNAGDDFVLKIENMPEHDTYIATCTVILNYCYGYNLNLKRPFFYEIPDENGILRYYKILYNADFCEIIPTEKAVKITQEDYDVLLDNYDNIELWKEKFPPNSYIFKGLVISNIFDVTDDQSISNVKSSLISKDKRSDENFIERFQGVFSSLLGIKDIRVGFSIYNKEEDSFEPVYGEGMHSFLLNANETTPCKSALCAGSYKQLLEEKKFYTLSDVDKYYELSKGKAPQIAVLKNQGIKSAILAPIADDNELLGILEIVSNNAKVLNSINANKLIDVMPYIVSAVLRSKKEEENLIEAVIQQECTSIHPSVSWKFRKEAKVFIQEQLKGNQAVFNKISFEDIYPLYGQIDIKGSSEARNWATQQDLSLQLNSVKTILEAAFKEEAFPIYEQFIFQIDGYLEKLNIDFQVDSEQQISVFLKNDINPLFEYLSKFEALTTLIKSYQETIDAKVGAFYKHRKNYDDTIASINKKMASLLDKKQVEAQKMYPHYFERFKTDGVEHNMYIGESITKEDSFNLIYLYNLRLWQLQVMCEMENAYYKMQSTFSIGLDVASMVLVFNQPLSISFRMDEKQFDVDGTYNARYEIVKKRVDKAYIKGTKERVTQKGKISIIYSQKQDELEYLRYIKFLQSKNYLDTDVEIVELQDLQSVTGLKAIRVSLLYSANNKEKTFYSYNDLIKEINN</sequence>
<dbReference type="EMBL" id="JAGJCB010000004">
    <property type="protein sequence ID" value="MBP0903540.1"/>
    <property type="molecule type" value="Genomic_DNA"/>
</dbReference>
<evidence type="ECO:0000313" key="2">
    <source>
        <dbReference type="Proteomes" id="UP000670776"/>
    </source>
</evidence>